<keyword evidence="4" id="KW-1185">Reference proteome</keyword>
<dbReference type="AlphaFoldDB" id="A0A1I0J035"/>
<feature type="region of interest" description="Disordered" evidence="1">
    <location>
        <begin position="233"/>
        <end position="267"/>
    </location>
</feature>
<dbReference type="EMBL" id="FOHO01000020">
    <property type="protein sequence ID" value="SEU03094.1"/>
    <property type="molecule type" value="Genomic_DNA"/>
</dbReference>
<dbReference type="RefSeq" id="WP_090737704.1">
    <property type="nucleotide sequence ID" value="NZ_FOHO01000020.1"/>
</dbReference>
<dbReference type="Proteomes" id="UP000199180">
    <property type="component" value="Unassembled WGS sequence"/>
</dbReference>
<feature type="domain" description="Phage head morphogenesis" evidence="2">
    <location>
        <begin position="154"/>
        <end position="253"/>
    </location>
</feature>
<gene>
    <name evidence="3" type="ORF">SAMN04489858_12053</name>
</gene>
<reference evidence="3 4" key="1">
    <citation type="submission" date="2016-10" db="EMBL/GenBank/DDBJ databases">
        <authorList>
            <person name="de Groot N.N."/>
        </authorList>
    </citation>
    <scope>NUCLEOTIDE SEQUENCE [LARGE SCALE GENOMIC DNA]</scope>
    <source>
        <strain evidence="3 4">DSM 17862</strain>
    </source>
</reference>
<dbReference type="NCBIfam" id="TIGR01641">
    <property type="entry name" value="phageSPP1_gp7"/>
    <property type="match status" value="1"/>
</dbReference>
<sequence>MATNPNEAIYDAETRHAIYLDRYGGGVARRMVKLLLSAEKDIIGKLRDLPDGPTKTQQAELLKTVRARISDLVTDFRDQMTDELLELADYEAEFTDDMFAGAYADLDATFQTVPLANVRAAAMSKPFQGIHLRWAKPADHASELIKRNFKAAQGEIERGFIEGESIPTITARIRPLIEVKAARDVETISITAVKHISAAARQEWHKQNPGVIDTERWNAVLDGRTSDICRSRDGKTYEVGQGPQPPAHPRCRSNRVSIDPDYPPPRKRTYDQWLRDQSEEVQDDILGKAKADLFRDGLTLDRFFDERRGREYTVAELRAMDKRR</sequence>
<proteinExistence type="predicted"/>
<dbReference type="OrthoDB" id="8614104at2"/>
<accession>A0A1I0J035</accession>
<protein>
    <submittedName>
        <fullName evidence="3">Phage putative head morphogenesis protein, SPP1 gp7 family</fullName>
    </submittedName>
</protein>
<dbReference type="STRING" id="364199.SAMN04489858_12053"/>
<name>A0A1I0J035_9RHOB</name>
<dbReference type="InterPro" id="IPR006528">
    <property type="entry name" value="Phage_head_morphogenesis_dom"/>
</dbReference>
<organism evidence="3 4">
    <name type="scientific">Paracoccus homiensis</name>
    <dbReference type="NCBI Taxonomy" id="364199"/>
    <lineage>
        <taxon>Bacteria</taxon>
        <taxon>Pseudomonadati</taxon>
        <taxon>Pseudomonadota</taxon>
        <taxon>Alphaproteobacteria</taxon>
        <taxon>Rhodobacterales</taxon>
        <taxon>Paracoccaceae</taxon>
        <taxon>Paracoccus</taxon>
    </lineage>
</organism>
<evidence type="ECO:0000259" key="2">
    <source>
        <dbReference type="Pfam" id="PF04233"/>
    </source>
</evidence>
<dbReference type="Pfam" id="PF04233">
    <property type="entry name" value="Phage_Mu_F"/>
    <property type="match status" value="1"/>
</dbReference>
<evidence type="ECO:0000313" key="4">
    <source>
        <dbReference type="Proteomes" id="UP000199180"/>
    </source>
</evidence>
<evidence type="ECO:0000313" key="3">
    <source>
        <dbReference type="EMBL" id="SEU03094.1"/>
    </source>
</evidence>
<evidence type="ECO:0000256" key="1">
    <source>
        <dbReference type="SAM" id="MobiDB-lite"/>
    </source>
</evidence>